<evidence type="ECO:0000313" key="1">
    <source>
        <dbReference type="EMBL" id="RAH45818.1"/>
    </source>
</evidence>
<accession>A0ACD1G991</accession>
<sequence>MSASEADERLRAHQARLISPRLVSCGADCSTLSSEPWKSYRGFSQRLSCGRTLDFWAIYNDHIDVPLRDHLSETLIPSVACELNEVYSTEPLPDAESLRQAIRRGFGTENNSRMATLLRPRQELPQHTAPDSQITPAAAPLSGAKQAQEEISHKAIELHTAPPPQFPGATRDSKKEPTRRCALLLVYGHQDCVLHVASTGNCRAVLGRRSRRRGESWTTTVIPVDQHCVNTAEQMHANFVHPGGSGPKNLPRAHNSDDDARTIPRPTILQLTPEPLVTSVEIEPESGDFVVMAASGRLWECLSAAEVVALVGRWIDEPENIGTEEGRQGWSKYIKLVGLRTVSNRVLTCQGKLSQRTLNLASPDERFVMEDGNAASHLIRNALGGRLQSQPLSAWFRFSLLRGRGYPADMTASVVFFGGRPRDVGARIRGLAELAVGCRGLIARLLVDIAMRCAEFAQVLALELSPSSRVSFPDRLIVRYTNGGFALDAEWPSYIHADETGYARLYVPAPIEVVHTTRFSLVQ</sequence>
<keyword evidence="2" id="KW-1185">Reference proteome</keyword>
<reference evidence="1" key="1">
    <citation type="submission" date="2018-02" db="EMBL/GenBank/DDBJ databases">
        <title>The genomes of Aspergillus section Nigri reveals drivers in fungal speciation.</title>
        <authorList>
            <consortium name="DOE Joint Genome Institute"/>
            <person name="Vesth T.C."/>
            <person name="Nybo J."/>
            <person name="Theobald S."/>
            <person name="Brandl J."/>
            <person name="Frisvad J.C."/>
            <person name="Nielsen K.F."/>
            <person name="Lyhne E.K."/>
            <person name="Kogle M.E."/>
            <person name="Kuo A."/>
            <person name="Riley R."/>
            <person name="Clum A."/>
            <person name="Nolan M."/>
            <person name="Lipzen A."/>
            <person name="Salamov A."/>
            <person name="Henrissat B."/>
            <person name="Wiebenga A."/>
            <person name="De vries R.P."/>
            <person name="Grigoriev I.V."/>
            <person name="Mortensen U.H."/>
            <person name="Andersen M.R."/>
            <person name="Baker S.E."/>
        </authorList>
    </citation>
    <scope>NUCLEOTIDE SEQUENCE</scope>
    <source>
        <strain evidence="1">CBS 621.78</strain>
    </source>
</reference>
<gene>
    <name evidence="1" type="ORF">BO95DRAFT_482097</name>
</gene>
<dbReference type="Proteomes" id="UP000249057">
    <property type="component" value="Unassembled WGS sequence"/>
</dbReference>
<protein>
    <submittedName>
        <fullName evidence="1">Uncharacterized protein</fullName>
    </submittedName>
</protein>
<organism evidence="1 2">
    <name type="scientific">Aspergillus brunneoviolaceus CBS 621.78</name>
    <dbReference type="NCBI Taxonomy" id="1450534"/>
    <lineage>
        <taxon>Eukaryota</taxon>
        <taxon>Fungi</taxon>
        <taxon>Dikarya</taxon>
        <taxon>Ascomycota</taxon>
        <taxon>Pezizomycotina</taxon>
        <taxon>Eurotiomycetes</taxon>
        <taxon>Eurotiomycetidae</taxon>
        <taxon>Eurotiales</taxon>
        <taxon>Aspergillaceae</taxon>
        <taxon>Aspergillus</taxon>
        <taxon>Aspergillus subgen. Circumdati</taxon>
    </lineage>
</organism>
<evidence type="ECO:0000313" key="2">
    <source>
        <dbReference type="Proteomes" id="UP000249057"/>
    </source>
</evidence>
<name>A0ACD1G991_9EURO</name>
<proteinExistence type="predicted"/>
<dbReference type="EMBL" id="KZ825342">
    <property type="protein sequence ID" value="RAH45818.1"/>
    <property type="molecule type" value="Genomic_DNA"/>
</dbReference>